<keyword evidence="6" id="KW-1185">Reference proteome</keyword>
<dbReference type="STRING" id="84724.SAMN04488564_1021100"/>
<dbReference type="Pfam" id="PF12802">
    <property type="entry name" value="MarR_2"/>
    <property type="match status" value="1"/>
</dbReference>
<evidence type="ECO:0000256" key="3">
    <source>
        <dbReference type="ARBA" id="ARBA00023163"/>
    </source>
</evidence>
<gene>
    <name evidence="5" type="ORF">SAMN04488564_1021100</name>
</gene>
<evidence type="ECO:0000259" key="4">
    <source>
        <dbReference type="PROSITE" id="PS50995"/>
    </source>
</evidence>
<feature type="domain" description="HTH marR-type" evidence="4">
    <location>
        <begin position="16"/>
        <end position="154"/>
    </location>
</feature>
<dbReference type="InterPro" id="IPR039422">
    <property type="entry name" value="MarR/SlyA-like"/>
</dbReference>
<dbReference type="GO" id="GO:0003700">
    <property type="term" value="F:DNA-binding transcription factor activity"/>
    <property type="evidence" value="ECO:0007669"/>
    <property type="project" value="InterPro"/>
</dbReference>
<dbReference type="PANTHER" id="PTHR33164">
    <property type="entry name" value="TRANSCRIPTIONAL REGULATOR, MARR FAMILY"/>
    <property type="match status" value="1"/>
</dbReference>
<evidence type="ECO:0000256" key="1">
    <source>
        <dbReference type="ARBA" id="ARBA00023015"/>
    </source>
</evidence>
<dbReference type="SUPFAM" id="SSF46785">
    <property type="entry name" value="Winged helix' DNA-binding domain"/>
    <property type="match status" value="1"/>
</dbReference>
<dbReference type="PROSITE" id="PS01117">
    <property type="entry name" value="HTH_MARR_1"/>
    <property type="match status" value="1"/>
</dbReference>
<dbReference type="SMART" id="SM00347">
    <property type="entry name" value="HTH_MARR"/>
    <property type="match status" value="1"/>
</dbReference>
<dbReference type="GO" id="GO:0003677">
    <property type="term" value="F:DNA binding"/>
    <property type="evidence" value="ECO:0007669"/>
    <property type="project" value="UniProtKB-KW"/>
</dbReference>
<keyword evidence="1" id="KW-0805">Transcription regulation</keyword>
<evidence type="ECO:0000313" key="6">
    <source>
        <dbReference type="Proteomes" id="UP000198583"/>
    </source>
</evidence>
<protein>
    <submittedName>
        <fullName evidence="5">DNA-binding transcriptional regulator, MarR family</fullName>
    </submittedName>
</protein>
<reference evidence="6" key="1">
    <citation type="submission" date="2016-10" db="EMBL/GenBank/DDBJ databases">
        <authorList>
            <person name="Varghese N."/>
            <person name="Submissions S."/>
        </authorList>
    </citation>
    <scope>NUCLEOTIDE SEQUENCE [LARGE SCALE GENOMIC DNA]</scope>
    <source>
        <strain evidence="6">DSM 44232</strain>
    </source>
</reference>
<accession>A0A1I6DNB5</accession>
<organism evidence="5 6">
    <name type="scientific">Lentzea waywayandensis</name>
    <dbReference type="NCBI Taxonomy" id="84724"/>
    <lineage>
        <taxon>Bacteria</taxon>
        <taxon>Bacillati</taxon>
        <taxon>Actinomycetota</taxon>
        <taxon>Actinomycetes</taxon>
        <taxon>Pseudonocardiales</taxon>
        <taxon>Pseudonocardiaceae</taxon>
        <taxon>Lentzea</taxon>
    </lineage>
</organism>
<dbReference type="InterPro" id="IPR036388">
    <property type="entry name" value="WH-like_DNA-bd_sf"/>
</dbReference>
<dbReference type="AlphaFoldDB" id="A0A1I6DNB5"/>
<keyword evidence="3" id="KW-0804">Transcription</keyword>
<dbReference type="EMBL" id="FOYL01000002">
    <property type="protein sequence ID" value="SFR06886.1"/>
    <property type="molecule type" value="Genomic_DNA"/>
</dbReference>
<dbReference type="InterPro" id="IPR036390">
    <property type="entry name" value="WH_DNA-bd_sf"/>
</dbReference>
<dbReference type="GO" id="GO:0006950">
    <property type="term" value="P:response to stress"/>
    <property type="evidence" value="ECO:0007669"/>
    <property type="project" value="TreeGrafter"/>
</dbReference>
<evidence type="ECO:0000256" key="2">
    <source>
        <dbReference type="ARBA" id="ARBA00023125"/>
    </source>
</evidence>
<evidence type="ECO:0000313" key="5">
    <source>
        <dbReference type="EMBL" id="SFR06886.1"/>
    </source>
</evidence>
<proteinExistence type="predicted"/>
<dbReference type="InterPro" id="IPR000835">
    <property type="entry name" value="HTH_MarR-typ"/>
</dbReference>
<dbReference type="PROSITE" id="PS50995">
    <property type="entry name" value="HTH_MARR_2"/>
    <property type="match status" value="1"/>
</dbReference>
<sequence>MPGSSVLFGLGRRRVNIVLMPDVGVLSAHLLSGFHKELFTRLAEAGHEHLRPRHGAVMAYIAETGTRASELSERSGQHKQVIGTLIDELERLGYVTRQPDPADRRAKLVVPTDRGRDQIIQAKKIIADIEDHLADLVGHDRFAEFKAVFTEITRGY</sequence>
<dbReference type="PANTHER" id="PTHR33164:SF99">
    <property type="entry name" value="MARR FAMILY REGULATORY PROTEIN"/>
    <property type="match status" value="1"/>
</dbReference>
<keyword evidence="2 5" id="KW-0238">DNA-binding</keyword>
<dbReference type="Gene3D" id="1.10.10.10">
    <property type="entry name" value="Winged helix-like DNA-binding domain superfamily/Winged helix DNA-binding domain"/>
    <property type="match status" value="1"/>
</dbReference>
<dbReference type="InterPro" id="IPR023187">
    <property type="entry name" value="Tscrpt_reg_MarR-type_CS"/>
</dbReference>
<dbReference type="Proteomes" id="UP000198583">
    <property type="component" value="Unassembled WGS sequence"/>
</dbReference>
<name>A0A1I6DNB5_9PSEU</name>